<dbReference type="AlphaFoldDB" id="A0A8B6GJ13"/>
<sequence length="280" mass="31218">MPSFVSIQVIDTPFVSEYLFDSERENSVFLVSSFEVSNLLNVPDVQMVCCIDDGRILLANCLFPHLYLCKNDGSEVANIYLSESPIDMACYDLNRALVIVMNKGVNLINLTTKTCEEFIIKDNLCSICSVNSVIWVGSLSKELLQINIEGEILQTISTYFPLPKICVNQIDGEVYCLSPGPVEISDHKSDVYVIFPAGNTKFLCSISKEYSDIAVDGDGEVFVIGGKSIIKTSNYKREQKNIIIEVNGFENPLRVRYNNKTEDTVILNNGGKTVDVYKLC</sequence>
<keyword evidence="2" id="KW-1185">Reference proteome</keyword>
<proteinExistence type="predicted"/>
<reference evidence="1" key="1">
    <citation type="submission" date="2018-11" db="EMBL/GenBank/DDBJ databases">
        <authorList>
            <person name="Alioto T."/>
            <person name="Alioto T."/>
        </authorList>
    </citation>
    <scope>NUCLEOTIDE SEQUENCE</scope>
</reference>
<dbReference type="InterPro" id="IPR011044">
    <property type="entry name" value="Quino_amine_DH_bsu"/>
</dbReference>
<dbReference type="EMBL" id="UYJE01008508">
    <property type="protein sequence ID" value="VDI64483.1"/>
    <property type="molecule type" value="Genomic_DNA"/>
</dbReference>
<evidence type="ECO:0000313" key="2">
    <source>
        <dbReference type="Proteomes" id="UP000596742"/>
    </source>
</evidence>
<protein>
    <submittedName>
        <fullName evidence="1">Uncharacterized protein</fullName>
    </submittedName>
</protein>
<accession>A0A8B6GJ13</accession>
<dbReference type="SUPFAM" id="SSF50969">
    <property type="entry name" value="YVTN repeat-like/Quinoprotein amine dehydrogenase"/>
    <property type="match status" value="1"/>
</dbReference>
<dbReference type="Proteomes" id="UP000596742">
    <property type="component" value="Unassembled WGS sequence"/>
</dbReference>
<organism evidence="1 2">
    <name type="scientific">Mytilus galloprovincialis</name>
    <name type="common">Mediterranean mussel</name>
    <dbReference type="NCBI Taxonomy" id="29158"/>
    <lineage>
        <taxon>Eukaryota</taxon>
        <taxon>Metazoa</taxon>
        <taxon>Spiralia</taxon>
        <taxon>Lophotrochozoa</taxon>
        <taxon>Mollusca</taxon>
        <taxon>Bivalvia</taxon>
        <taxon>Autobranchia</taxon>
        <taxon>Pteriomorphia</taxon>
        <taxon>Mytilida</taxon>
        <taxon>Mytiloidea</taxon>
        <taxon>Mytilidae</taxon>
        <taxon>Mytilinae</taxon>
        <taxon>Mytilus</taxon>
    </lineage>
</organism>
<evidence type="ECO:0000313" key="1">
    <source>
        <dbReference type="EMBL" id="VDI64483.1"/>
    </source>
</evidence>
<comment type="caution">
    <text evidence="1">The sequence shown here is derived from an EMBL/GenBank/DDBJ whole genome shotgun (WGS) entry which is preliminary data.</text>
</comment>
<gene>
    <name evidence="1" type="ORF">MGAL_10B079159</name>
</gene>
<dbReference type="OrthoDB" id="6064561at2759"/>
<name>A0A8B6GJ13_MYTGA</name>